<dbReference type="PANTHER" id="PTHR35006:SF1">
    <property type="entry name" value="BLL2941 PROTEIN"/>
    <property type="match status" value="1"/>
</dbReference>
<keyword evidence="3" id="KW-1185">Reference proteome</keyword>
<gene>
    <name evidence="2" type="ORF">N475_22645</name>
</gene>
<reference evidence="2 3" key="1">
    <citation type="submission" date="2013-07" db="EMBL/GenBank/DDBJ databases">
        <title>Comparative Genomic and Metabolomic Analysis of Twelve Strains of Pseudoalteromonas luteoviolacea.</title>
        <authorList>
            <person name="Vynne N.G."/>
            <person name="Mansson M."/>
            <person name="Gram L."/>
        </authorList>
    </citation>
    <scope>NUCLEOTIDE SEQUENCE [LARGE SCALE GENOMIC DNA]</scope>
    <source>
        <strain evidence="2 3">DSM 6061</strain>
    </source>
</reference>
<dbReference type="SUPFAM" id="SSF54593">
    <property type="entry name" value="Glyoxalase/Bleomycin resistance protein/Dihydroxybiphenyl dioxygenase"/>
    <property type="match status" value="1"/>
</dbReference>
<dbReference type="PANTHER" id="PTHR35006">
    <property type="entry name" value="GLYOXALASE FAMILY PROTEIN (AFU_ORTHOLOGUE AFUA_5G14830)"/>
    <property type="match status" value="1"/>
</dbReference>
<dbReference type="Gene3D" id="3.10.180.10">
    <property type="entry name" value="2,3-Dihydroxybiphenyl 1,2-Dioxygenase, domain 1"/>
    <property type="match status" value="1"/>
</dbReference>
<evidence type="ECO:0000259" key="1">
    <source>
        <dbReference type="PROSITE" id="PS51819"/>
    </source>
</evidence>
<dbReference type="InterPro" id="IPR004360">
    <property type="entry name" value="Glyas_Fos-R_dOase_dom"/>
</dbReference>
<dbReference type="InterPro" id="IPR037523">
    <property type="entry name" value="VOC_core"/>
</dbReference>
<sequence length="120" mass="13483">MNYFVLGTNNLEASTRFYNRLFDATEFHQTFSTDRMSFWQGEDVESAFAIALPFNGKAATFGNGTMIGFTVENAKEVSRLYKLAIQLGGRCEGEPKIRGPRFSAYARDLDNNKLCFGSLL</sequence>
<protein>
    <recommendedName>
        <fullName evidence="1">VOC domain-containing protein</fullName>
    </recommendedName>
</protein>
<evidence type="ECO:0000313" key="3">
    <source>
        <dbReference type="Proteomes" id="UP000076643"/>
    </source>
</evidence>
<dbReference type="CDD" id="cd07262">
    <property type="entry name" value="VOC_like"/>
    <property type="match status" value="1"/>
</dbReference>
<dbReference type="AlphaFoldDB" id="A0A166VCE9"/>
<dbReference type="PROSITE" id="PS51819">
    <property type="entry name" value="VOC"/>
    <property type="match status" value="1"/>
</dbReference>
<dbReference type="PATRIC" id="fig|1365250.3.peg.4333"/>
<dbReference type="EMBL" id="AUYB01000132">
    <property type="protein sequence ID" value="KZN32483.1"/>
    <property type="molecule type" value="Genomic_DNA"/>
</dbReference>
<feature type="domain" description="VOC" evidence="1">
    <location>
        <begin position="1"/>
        <end position="119"/>
    </location>
</feature>
<proteinExistence type="predicted"/>
<comment type="caution">
    <text evidence="2">The sequence shown here is derived from an EMBL/GenBank/DDBJ whole genome shotgun (WGS) entry which is preliminary data.</text>
</comment>
<organism evidence="2 3">
    <name type="scientific">Pseudoalteromonas luteoviolacea DSM 6061</name>
    <dbReference type="NCBI Taxonomy" id="1365250"/>
    <lineage>
        <taxon>Bacteria</taxon>
        <taxon>Pseudomonadati</taxon>
        <taxon>Pseudomonadota</taxon>
        <taxon>Gammaproteobacteria</taxon>
        <taxon>Alteromonadales</taxon>
        <taxon>Pseudoalteromonadaceae</taxon>
        <taxon>Pseudoalteromonas</taxon>
    </lineage>
</organism>
<name>A0A166VCE9_9GAMM</name>
<dbReference type="Pfam" id="PF00903">
    <property type="entry name" value="Glyoxalase"/>
    <property type="match status" value="1"/>
</dbReference>
<dbReference type="Proteomes" id="UP000076643">
    <property type="component" value="Unassembled WGS sequence"/>
</dbReference>
<dbReference type="InterPro" id="IPR029068">
    <property type="entry name" value="Glyas_Bleomycin-R_OHBP_Dase"/>
</dbReference>
<evidence type="ECO:0000313" key="2">
    <source>
        <dbReference type="EMBL" id="KZN32483.1"/>
    </source>
</evidence>
<dbReference type="RefSeq" id="WP_227008413.1">
    <property type="nucleotide sequence ID" value="NZ_AQHB01000023.1"/>
</dbReference>
<accession>A0A166VCE9</accession>